<comment type="function">
    <text evidence="1 11">E2 component of the 2-oxoglutarate dehydrogenase (OGDH) complex which catalyzes the second step in the conversion of 2-oxoglutarate to succinyl-CoA and CO(2).</text>
</comment>
<feature type="domain" description="Peripheral subunit-binding (PSBD)" evidence="13">
    <location>
        <begin position="121"/>
        <end position="158"/>
    </location>
</feature>
<comment type="cofactor">
    <cofactor evidence="11">
        <name>(R)-lipoate</name>
        <dbReference type="ChEBI" id="CHEBI:83088"/>
    </cofactor>
    <text evidence="11">Binds 1 lipoyl cofactor covalently.</text>
</comment>
<dbReference type="Pfam" id="PF00364">
    <property type="entry name" value="Biotin_lipoyl"/>
    <property type="match status" value="1"/>
</dbReference>
<dbReference type="NCBIfam" id="NF004309">
    <property type="entry name" value="PRK05704.1"/>
    <property type="match status" value="1"/>
</dbReference>
<gene>
    <name evidence="14" type="primary">odhB</name>
    <name evidence="14" type="ORF">EVA92_00585</name>
</gene>
<dbReference type="PANTHER" id="PTHR43416">
    <property type="entry name" value="DIHYDROLIPOYLLYSINE-RESIDUE SUCCINYLTRANSFERASE COMPONENT OF 2-OXOGLUTARATE DEHYDROGENASE COMPLEX, MITOCHONDRIAL-RELATED"/>
    <property type="match status" value="1"/>
</dbReference>
<dbReference type="SUPFAM" id="SSF52777">
    <property type="entry name" value="CoA-dependent acyltransferases"/>
    <property type="match status" value="1"/>
</dbReference>
<dbReference type="InterPro" id="IPR023213">
    <property type="entry name" value="CAT-like_dom_sf"/>
</dbReference>
<dbReference type="PROSITE" id="PS51826">
    <property type="entry name" value="PSBD"/>
    <property type="match status" value="1"/>
</dbReference>
<dbReference type="NCBIfam" id="TIGR01347">
    <property type="entry name" value="sucB"/>
    <property type="match status" value="1"/>
</dbReference>
<comment type="pathway">
    <text evidence="2 11">Amino-acid degradation; L-lysine degradation via saccharopine pathway; glutaryl-CoA from L-lysine: step 6/6.</text>
</comment>
<dbReference type="GO" id="GO:0005829">
    <property type="term" value="C:cytosol"/>
    <property type="evidence" value="ECO:0007669"/>
    <property type="project" value="TreeGrafter"/>
</dbReference>
<keyword evidence="9 11" id="KW-0012">Acyltransferase</keyword>
<dbReference type="InterPro" id="IPR036625">
    <property type="entry name" value="E3-bd_dom_sf"/>
</dbReference>
<evidence type="ECO:0000256" key="4">
    <source>
        <dbReference type="ARBA" id="ARBA00012945"/>
    </source>
</evidence>
<dbReference type="InterPro" id="IPR001078">
    <property type="entry name" value="2-oxoacid_DH_actylTfrase"/>
</dbReference>
<keyword evidence="7 11" id="KW-0808">Transferase</keyword>
<evidence type="ECO:0000256" key="11">
    <source>
        <dbReference type="RuleBase" id="RU361138"/>
    </source>
</evidence>
<dbReference type="Pfam" id="PF00198">
    <property type="entry name" value="2-oxoacid_dh"/>
    <property type="match status" value="1"/>
</dbReference>
<dbReference type="EC" id="2.3.1.61" evidence="4 11"/>
<dbReference type="AlphaFoldDB" id="A0A520N1G4"/>
<dbReference type="Gene3D" id="4.10.320.10">
    <property type="entry name" value="E3-binding domain"/>
    <property type="match status" value="1"/>
</dbReference>
<dbReference type="UniPathway" id="UPA00868">
    <property type="reaction ID" value="UER00840"/>
</dbReference>
<dbReference type="SUPFAM" id="SSF51230">
    <property type="entry name" value="Single hybrid motif"/>
    <property type="match status" value="1"/>
</dbReference>
<dbReference type="InterPro" id="IPR004167">
    <property type="entry name" value="PSBD"/>
</dbReference>
<protein>
    <recommendedName>
        <fullName evidence="5 11">Dihydrolipoyllysine-residue succinyltransferase component of 2-oxoglutarate dehydrogenase complex</fullName>
        <ecNumber evidence="4 11">2.3.1.61</ecNumber>
    </recommendedName>
    <alternativeName>
        <fullName evidence="11">2-oxoglutarate dehydrogenase complex component E2</fullName>
    </alternativeName>
</protein>
<dbReference type="GO" id="GO:0006099">
    <property type="term" value="P:tricarboxylic acid cycle"/>
    <property type="evidence" value="ECO:0007669"/>
    <property type="project" value="UniProtKB-UniRule"/>
</dbReference>
<evidence type="ECO:0000256" key="6">
    <source>
        <dbReference type="ARBA" id="ARBA00022532"/>
    </source>
</evidence>
<dbReference type="SUPFAM" id="SSF47005">
    <property type="entry name" value="Peripheral subunit-binding domain of 2-oxo acid dehydrogenase complex"/>
    <property type="match status" value="1"/>
</dbReference>
<dbReference type="CDD" id="cd06849">
    <property type="entry name" value="lipoyl_domain"/>
    <property type="match status" value="1"/>
</dbReference>
<dbReference type="GO" id="GO:0033512">
    <property type="term" value="P:L-lysine catabolic process to acetyl-CoA via saccharopine"/>
    <property type="evidence" value="ECO:0007669"/>
    <property type="project" value="UniProtKB-UniRule"/>
</dbReference>
<dbReference type="Pfam" id="PF02817">
    <property type="entry name" value="E3_binding"/>
    <property type="match status" value="1"/>
</dbReference>
<dbReference type="InterPro" id="IPR000089">
    <property type="entry name" value="Biotin_lipoyl"/>
</dbReference>
<proteinExistence type="inferred from homology"/>
<dbReference type="InterPro" id="IPR011053">
    <property type="entry name" value="Single_hybrid_motif"/>
</dbReference>
<reference evidence="14 15" key="1">
    <citation type="submission" date="2019-02" db="EMBL/GenBank/DDBJ databases">
        <title>Prokaryotic population dynamics and viral predation in marine succession experiment using metagenomics: the confinement effect.</title>
        <authorList>
            <person name="Haro-Moreno J.M."/>
            <person name="Rodriguez-Valera F."/>
            <person name="Lopez-Perez M."/>
        </authorList>
    </citation>
    <scope>NUCLEOTIDE SEQUENCE [LARGE SCALE GENOMIC DNA]</scope>
    <source>
        <strain evidence="14">MED-G159</strain>
    </source>
</reference>
<dbReference type="GO" id="GO:0004149">
    <property type="term" value="F:dihydrolipoyllysine-residue succinyltransferase activity"/>
    <property type="evidence" value="ECO:0007669"/>
    <property type="project" value="UniProtKB-UniRule"/>
</dbReference>
<comment type="similarity">
    <text evidence="3 11">Belongs to the 2-oxoacid dehydrogenase family.</text>
</comment>
<keyword evidence="6 11" id="KW-0816">Tricarboxylic acid cycle</keyword>
<name>A0A520N1G4_9GAMM</name>
<evidence type="ECO:0000256" key="3">
    <source>
        <dbReference type="ARBA" id="ARBA00007317"/>
    </source>
</evidence>
<evidence type="ECO:0000313" key="15">
    <source>
        <dbReference type="Proteomes" id="UP000315825"/>
    </source>
</evidence>
<dbReference type="PANTHER" id="PTHR43416:SF5">
    <property type="entry name" value="DIHYDROLIPOYLLYSINE-RESIDUE SUCCINYLTRANSFERASE COMPONENT OF 2-OXOGLUTARATE DEHYDROGENASE COMPLEX, MITOCHONDRIAL"/>
    <property type="match status" value="1"/>
</dbReference>
<evidence type="ECO:0000256" key="5">
    <source>
        <dbReference type="ARBA" id="ARBA00019511"/>
    </source>
</evidence>
<evidence type="ECO:0000256" key="7">
    <source>
        <dbReference type="ARBA" id="ARBA00022679"/>
    </source>
</evidence>
<dbReference type="PROSITE" id="PS50968">
    <property type="entry name" value="BIOTINYL_LIPOYL"/>
    <property type="match status" value="1"/>
</dbReference>
<evidence type="ECO:0000256" key="1">
    <source>
        <dbReference type="ARBA" id="ARBA00004052"/>
    </source>
</evidence>
<dbReference type="PROSITE" id="PS00189">
    <property type="entry name" value="LIPOYL"/>
    <property type="match status" value="1"/>
</dbReference>
<dbReference type="Gene3D" id="3.30.559.10">
    <property type="entry name" value="Chloramphenicol acetyltransferase-like domain"/>
    <property type="match status" value="1"/>
</dbReference>
<dbReference type="Proteomes" id="UP000315825">
    <property type="component" value="Unassembled WGS sequence"/>
</dbReference>
<comment type="caution">
    <text evidence="14">The sequence shown here is derived from an EMBL/GenBank/DDBJ whole genome shotgun (WGS) entry which is preliminary data.</text>
</comment>
<comment type="catalytic activity">
    <reaction evidence="10 11">
        <text>N(6)-[(R)-dihydrolipoyl]-L-lysyl-[protein] + succinyl-CoA = N(6)-[(R)-S(8)-succinyldihydrolipoyl]-L-lysyl-[protein] + CoA</text>
        <dbReference type="Rhea" id="RHEA:15213"/>
        <dbReference type="Rhea" id="RHEA-COMP:10475"/>
        <dbReference type="Rhea" id="RHEA-COMP:20092"/>
        <dbReference type="ChEBI" id="CHEBI:57287"/>
        <dbReference type="ChEBI" id="CHEBI:57292"/>
        <dbReference type="ChEBI" id="CHEBI:83100"/>
        <dbReference type="ChEBI" id="CHEBI:83120"/>
        <dbReference type="EC" id="2.3.1.61"/>
    </reaction>
</comment>
<evidence type="ECO:0000313" key="14">
    <source>
        <dbReference type="EMBL" id="RZO27275.1"/>
    </source>
</evidence>
<dbReference type="FunFam" id="3.30.559.10:FF:000007">
    <property type="entry name" value="Dihydrolipoamide acetyltransferase component of pyruvate dehydrogenase complex"/>
    <property type="match status" value="1"/>
</dbReference>
<evidence type="ECO:0000256" key="9">
    <source>
        <dbReference type="ARBA" id="ARBA00023315"/>
    </source>
</evidence>
<evidence type="ECO:0000256" key="8">
    <source>
        <dbReference type="ARBA" id="ARBA00022823"/>
    </source>
</evidence>
<organism evidence="14 15">
    <name type="scientific">SAR86 cluster bacterium</name>
    <dbReference type="NCBI Taxonomy" id="2030880"/>
    <lineage>
        <taxon>Bacteria</taxon>
        <taxon>Pseudomonadati</taxon>
        <taxon>Pseudomonadota</taxon>
        <taxon>Gammaproteobacteria</taxon>
        <taxon>SAR86 cluster</taxon>
    </lineage>
</organism>
<dbReference type="GO" id="GO:0045252">
    <property type="term" value="C:oxoglutarate dehydrogenase complex"/>
    <property type="evidence" value="ECO:0007669"/>
    <property type="project" value="UniProtKB-UniRule"/>
</dbReference>
<evidence type="ECO:0000259" key="13">
    <source>
        <dbReference type="PROSITE" id="PS51826"/>
    </source>
</evidence>
<evidence type="ECO:0000256" key="10">
    <source>
        <dbReference type="ARBA" id="ARBA00052761"/>
    </source>
</evidence>
<dbReference type="Gene3D" id="2.40.50.100">
    <property type="match status" value="1"/>
</dbReference>
<accession>A0A520N1G4</accession>
<dbReference type="InterPro" id="IPR003016">
    <property type="entry name" value="2-oxoA_DH_lipoyl-BS"/>
</dbReference>
<dbReference type="InterPro" id="IPR050537">
    <property type="entry name" value="2-oxoacid_dehydrogenase"/>
</dbReference>
<feature type="domain" description="Lipoyl-binding" evidence="12">
    <location>
        <begin position="2"/>
        <end position="77"/>
    </location>
</feature>
<dbReference type="EMBL" id="SHBE01000001">
    <property type="protein sequence ID" value="RZO27275.1"/>
    <property type="molecule type" value="Genomic_DNA"/>
</dbReference>
<evidence type="ECO:0000259" key="12">
    <source>
        <dbReference type="PROSITE" id="PS50968"/>
    </source>
</evidence>
<sequence length="410" mass="45263">MAEDIKSPVFPESVFEGTLSNWLKKEGESFKQDEILAEIETDKVVMEVTAPKDGIIEKIIIPEGSTIKSSEVIGNFSDKISPQKKETSQTIKKVEPKKTISEKTPIPMETKTTSDKIKGFRIGPAAKKLLNEKDISLQDIKTSSKKGVITKNDIEKNLNEKPEKTSESNEVLKTKIDSGDSKRVPMSRLRAVVASRLLESQIQTASLTTFNEVDLFEVKKLREKYKDSFEEKYGVKLGFMGLFLKASSIALQEMPIVNASIEGTDIVYHGFQDIGVAVSSDRGLVVPVIRDVNNMSIAEIENSIKTFSSKARDGKLSIEDMTGGTFTVSNGGVFGSLLSTPILNPPQSAILGMHKIQDRPVVVKGNIEVRPMMYLALTYDHRLLDGKDAVSFLVKIKESLESPESMMLGI</sequence>
<evidence type="ECO:0000256" key="2">
    <source>
        <dbReference type="ARBA" id="ARBA00005145"/>
    </source>
</evidence>
<keyword evidence="8 11" id="KW-0450">Lipoyl</keyword>
<dbReference type="InterPro" id="IPR006255">
    <property type="entry name" value="SucB"/>
</dbReference>